<accession>A0A8J4EVR3</accession>
<reference evidence="2" key="1">
    <citation type="journal article" date="2021" name="Proc. Natl. Acad. Sci. U.S.A.">
        <title>Three genomes in the algal genus Volvox reveal the fate of a haploid sex-determining region after a transition to homothallism.</title>
        <authorList>
            <person name="Yamamoto K."/>
            <person name="Hamaji T."/>
            <person name="Kawai-Toyooka H."/>
            <person name="Matsuzaki R."/>
            <person name="Takahashi F."/>
            <person name="Nishimura Y."/>
            <person name="Kawachi M."/>
            <person name="Noguchi H."/>
            <person name="Minakuchi Y."/>
            <person name="Umen J.G."/>
            <person name="Toyoda A."/>
            <person name="Nozaki H."/>
        </authorList>
    </citation>
    <scope>NUCLEOTIDE SEQUENCE</scope>
    <source>
        <strain evidence="2">NIES-3780</strain>
    </source>
</reference>
<sequence length="118" mass="13776">MQLIELRNSLIKVGASDEQADLAVSEFALTFTLLESNKKVLKKLEKLEDNINKKLEDNLKKELDLKLDSKLKVLLYQTQINEYTHRNIALNYGCKYNHIIHEKSYMIMYGLRTITNCL</sequence>
<gene>
    <name evidence="2" type="ORF">Vafri_5168</name>
</gene>
<protein>
    <submittedName>
        <fullName evidence="2">Uncharacterized protein</fullName>
    </submittedName>
</protein>
<organism evidence="2 3">
    <name type="scientific">Volvox africanus</name>
    <dbReference type="NCBI Taxonomy" id="51714"/>
    <lineage>
        <taxon>Eukaryota</taxon>
        <taxon>Viridiplantae</taxon>
        <taxon>Chlorophyta</taxon>
        <taxon>core chlorophytes</taxon>
        <taxon>Chlorophyceae</taxon>
        <taxon>CS clade</taxon>
        <taxon>Chlamydomonadales</taxon>
        <taxon>Volvocaceae</taxon>
        <taxon>Volvox</taxon>
    </lineage>
</organism>
<proteinExistence type="predicted"/>
<dbReference type="Proteomes" id="UP000747399">
    <property type="component" value="Unassembled WGS sequence"/>
</dbReference>
<feature type="coiled-coil region" evidence="1">
    <location>
        <begin position="34"/>
        <end position="64"/>
    </location>
</feature>
<keyword evidence="1" id="KW-0175">Coiled coil</keyword>
<comment type="caution">
    <text evidence="2">The sequence shown here is derived from an EMBL/GenBank/DDBJ whole genome shotgun (WGS) entry which is preliminary data.</text>
</comment>
<evidence type="ECO:0000313" key="2">
    <source>
        <dbReference type="EMBL" id="GIL48722.1"/>
    </source>
</evidence>
<dbReference type="AlphaFoldDB" id="A0A8J4EVR3"/>
<evidence type="ECO:0000313" key="3">
    <source>
        <dbReference type="Proteomes" id="UP000747399"/>
    </source>
</evidence>
<keyword evidence="3" id="KW-1185">Reference proteome</keyword>
<name>A0A8J4EVR3_9CHLO</name>
<evidence type="ECO:0000256" key="1">
    <source>
        <dbReference type="SAM" id="Coils"/>
    </source>
</evidence>
<dbReference type="EMBL" id="BNCO01000006">
    <property type="protein sequence ID" value="GIL48722.1"/>
    <property type="molecule type" value="Genomic_DNA"/>
</dbReference>